<name>A0AAJ1EU83_9BACT</name>
<protein>
    <submittedName>
        <fullName evidence="1">Uncharacterized protein</fullName>
    </submittedName>
</protein>
<comment type="caution">
    <text evidence="1">The sequence shown here is derived from an EMBL/GenBank/DDBJ whole genome shotgun (WGS) entry which is preliminary data.</text>
</comment>
<gene>
    <name evidence="1" type="ORF">K8G79_12670</name>
</gene>
<dbReference type="EMBL" id="JAIOIU010000162">
    <property type="protein sequence ID" value="MBZ0160964.1"/>
    <property type="molecule type" value="Genomic_DNA"/>
</dbReference>
<dbReference type="Proteomes" id="UP001197609">
    <property type="component" value="Unassembled WGS sequence"/>
</dbReference>
<proteinExistence type="predicted"/>
<organism evidence="1 2">
    <name type="scientific">Candidatus Methylomirabilis tolerans</name>
    <dbReference type="NCBI Taxonomy" id="3123416"/>
    <lineage>
        <taxon>Bacteria</taxon>
        <taxon>Candidatus Methylomirabilota</taxon>
        <taxon>Candidatus Methylomirabilia</taxon>
        <taxon>Candidatus Methylomirabilales</taxon>
        <taxon>Candidatus Methylomirabilaceae</taxon>
        <taxon>Candidatus Methylomirabilis</taxon>
    </lineage>
</organism>
<reference evidence="1 2" key="1">
    <citation type="journal article" date="2021" name="bioRxiv">
        <title>Unraveling nitrogen, sulfur and carbon metabolic pathways and microbial community transcriptional responses to substrate deprivation and toxicity stresses in a bioreactor mimicking anoxic brackish coastal sediment conditions.</title>
        <authorList>
            <person name="Martins P.D."/>
            <person name="Echeveste M.J."/>
            <person name="Arshad A."/>
            <person name="Kurth J."/>
            <person name="Ouboter H."/>
            <person name="Jetten M.S.M."/>
            <person name="Welte C.U."/>
        </authorList>
    </citation>
    <scope>NUCLEOTIDE SEQUENCE [LARGE SCALE GENOMIC DNA]</scope>
    <source>
        <strain evidence="1">MAG_38</strain>
    </source>
</reference>
<evidence type="ECO:0000313" key="1">
    <source>
        <dbReference type="EMBL" id="MBZ0160964.1"/>
    </source>
</evidence>
<evidence type="ECO:0000313" key="2">
    <source>
        <dbReference type="Proteomes" id="UP001197609"/>
    </source>
</evidence>
<sequence length="219" mass="25620">MPHPAYETPDRRKWNTYYQFLKSGPAKLILDAYAAAGGDASHLRMVLWDLRERDYPPVIPDLTTLKAMQRLVRGLEAIPAMSGLKGVDESLWKELTAVTPLRDKLQAYVDHLPTQTKLRDMRRSINKMTRPLRKLTAELKRPPRTRGYETKTLIAAALVEEFKHRKMYSRYRKAAILLREAFPDKKKGFGKLSNEMLGRLVWRIPQDIRERERARLFEF</sequence>
<accession>A0AAJ1EU83</accession>
<dbReference type="AlphaFoldDB" id="A0AAJ1EU83"/>